<evidence type="ECO:0000256" key="1">
    <source>
        <dbReference type="SAM" id="MobiDB-lite"/>
    </source>
</evidence>
<dbReference type="EMBL" id="KQ085943">
    <property type="protein sequence ID" value="KLO14447.1"/>
    <property type="molecule type" value="Genomic_DNA"/>
</dbReference>
<sequence>MAEFIQNLDPRNIIAIEAVLSFATSPFVAPSYNLPIFLFGVYAQESVESNQSLKLFSGLLGASILMDFIWLSRNTQNWFIKLLCILILILKLPTVMASLASLRQRGEQLSGLGIRGGDLSGPTVWSMPGGFSSQFGGGRGGYETVDDEPEPRPRPAAPQVHVSPPAAPPPPANAAPPPPAPGGYQAV</sequence>
<keyword evidence="2" id="KW-0472">Membrane</keyword>
<dbReference type="AlphaFoldDB" id="A0A0H2RSA4"/>
<keyword evidence="2" id="KW-0812">Transmembrane</keyword>
<feature type="compositionally biased region" description="Pro residues" evidence="1">
    <location>
        <begin position="165"/>
        <end position="181"/>
    </location>
</feature>
<accession>A0A0H2RSA4</accession>
<dbReference type="OrthoDB" id="2500246at2759"/>
<dbReference type="Proteomes" id="UP000053477">
    <property type="component" value="Unassembled WGS sequence"/>
</dbReference>
<proteinExistence type="predicted"/>
<evidence type="ECO:0000256" key="2">
    <source>
        <dbReference type="SAM" id="Phobius"/>
    </source>
</evidence>
<gene>
    <name evidence="3" type="ORF">SCHPADRAFT_939516</name>
</gene>
<feature type="transmembrane region" description="Helical" evidence="2">
    <location>
        <begin position="55"/>
        <end position="72"/>
    </location>
</feature>
<reference evidence="3 4" key="1">
    <citation type="submission" date="2015-04" db="EMBL/GenBank/DDBJ databases">
        <title>Complete genome sequence of Schizopora paradoxa KUC8140, a cosmopolitan wood degrader in East Asia.</title>
        <authorList>
            <consortium name="DOE Joint Genome Institute"/>
            <person name="Min B."/>
            <person name="Park H."/>
            <person name="Jang Y."/>
            <person name="Kim J.-J."/>
            <person name="Kim K.H."/>
            <person name="Pangilinan J."/>
            <person name="Lipzen A."/>
            <person name="Riley R."/>
            <person name="Grigoriev I.V."/>
            <person name="Spatafora J.W."/>
            <person name="Choi I.-G."/>
        </authorList>
    </citation>
    <scope>NUCLEOTIDE SEQUENCE [LARGE SCALE GENOMIC DNA]</scope>
    <source>
        <strain evidence="3 4">KUC8140</strain>
    </source>
</reference>
<keyword evidence="2" id="KW-1133">Transmembrane helix</keyword>
<feature type="transmembrane region" description="Helical" evidence="2">
    <location>
        <begin position="20"/>
        <end position="43"/>
    </location>
</feature>
<evidence type="ECO:0000313" key="4">
    <source>
        <dbReference type="Proteomes" id="UP000053477"/>
    </source>
</evidence>
<feature type="transmembrane region" description="Helical" evidence="2">
    <location>
        <begin position="78"/>
        <end position="102"/>
    </location>
</feature>
<name>A0A0H2RSA4_9AGAM</name>
<organism evidence="3 4">
    <name type="scientific">Schizopora paradoxa</name>
    <dbReference type="NCBI Taxonomy" id="27342"/>
    <lineage>
        <taxon>Eukaryota</taxon>
        <taxon>Fungi</taxon>
        <taxon>Dikarya</taxon>
        <taxon>Basidiomycota</taxon>
        <taxon>Agaricomycotina</taxon>
        <taxon>Agaricomycetes</taxon>
        <taxon>Hymenochaetales</taxon>
        <taxon>Schizoporaceae</taxon>
        <taxon>Schizopora</taxon>
    </lineage>
</organism>
<protein>
    <submittedName>
        <fullName evidence="3">Uncharacterized protein</fullName>
    </submittedName>
</protein>
<evidence type="ECO:0000313" key="3">
    <source>
        <dbReference type="EMBL" id="KLO14447.1"/>
    </source>
</evidence>
<keyword evidence="4" id="KW-1185">Reference proteome</keyword>
<feature type="region of interest" description="Disordered" evidence="1">
    <location>
        <begin position="131"/>
        <end position="187"/>
    </location>
</feature>
<dbReference type="InParanoid" id="A0A0H2RSA4"/>